<dbReference type="PANTHER" id="PTHR30627">
    <property type="entry name" value="PEPTIDOGLYCAN D,D-TRANSPEPTIDASE"/>
    <property type="match status" value="1"/>
</dbReference>
<dbReference type="InterPro" id="IPR005311">
    <property type="entry name" value="PBP_dimer"/>
</dbReference>
<protein>
    <recommendedName>
        <fullName evidence="4">serine-type D-Ala-D-Ala carboxypeptidase</fullName>
        <ecNumber evidence="4">3.4.16.4</ecNumber>
    </recommendedName>
</protein>
<evidence type="ECO:0000259" key="7">
    <source>
        <dbReference type="PROSITE" id="PS51178"/>
    </source>
</evidence>
<keyword evidence="5" id="KW-0472">Membrane</keyword>
<dbReference type="SUPFAM" id="SSF56601">
    <property type="entry name" value="beta-lactamase/transpeptidase-like"/>
    <property type="match status" value="1"/>
</dbReference>
<dbReference type="Gene3D" id="3.30.70.2110">
    <property type="match status" value="1"/>
</dbReference>
<dbReference type="CDD" id="cd06576">
    <property type="entry name" value="PASTA_Pbp2x-like_1"/>
    <property type="match status" value="1"/>
</dbReference>
<dbReference type="InterPro" id="IPR036138">
    <property type="entry name" value="PBP_dimer_sf"/>
</dbReference>
<evidence type="ECO:0000313" key="8">
    <source>
        <dbReference type="EMBL" id="RID87264.1"/>
    </source>
</evidence>
<dbReference type="InterPro" id="IPR001460">
    <property type="entry name" value="PCN-bd_Tpept"/>
</dbReference>
<evidence type="ECO:0000256" key="5">
    <source>
        <dbReference type="ARBA" id="ARBA00023136"/>
    </source>
</evidence>
<evidence type="ECO:0000256" key="3">
    <source>
        <dbReference type="ARBA" id="ARBA00007171"/>
    </source>
</evidence>
<dbReference type="Pfam" id="PF03793">
    <property type="entry name" value="PASTA"/>
    <property type="match status" value="2"/>
</dbReference>
<sequence>MMLKQKNMKRGAAGLFFFFGLLFFVLLIRFIYIQATGIAGGEVLASKLDKKYEREQVLEAKRGNILDTNGEVIAEDTSSFTLIAILSEKEKEHVENPKETAKQLAKFIEMDESDIYERLTKKGLFQVEFGKAGRDLTHETKQKIEELEMPGITFQKKNRRFYPNGVFASHLIGYVEQDEKTGETVGKFGIERYMNDDLLEKNGKITFDSDRWGMLLPDSQEKVTAPQNGKNVTLTIDKKVQTVLEDALTKVEEKYTPSQIIAIVSNPKTGEIVAMGQRPSFHPVTKEGLADTWRNLAIEESFEPGSTMKVFTLAAAVEEGVFNPNATYVSGSYNVPGSKSPRDHSGIPAGQTMTFLEGVQRSSNVAFSTLAMDKIGADTFREYLTKFGFDNKTGIDLPNEIIGRIQYKYKIEKVTTAFGQGSTITPIQQIQAASAIANNGKMMRPYVIKSISNQDTGKVLKTTKPKVVGQPISAKSAKEVRDYLETVVTAEKGTGKPYALEGYDVAGKTGTAEIAGADGRYMVGRNNYMFSFLGMAPADDPQLVMYVAVKQPQLGTSYVGADPVSEIFKPVMQNSLQYLNIEPTNIKKQTATELEDFANQPLQTATKKLKQLGYEVVTIGDGRKIIDQAPKAGAALLPGEKIIFRTEGEMKAPNMQGWSLRDVMKVANISGVQLNTAGTGYVTKQNMKTGKTMKEGDYLIVELTKPNDIVEKKEPDEEEVHD</sequence>
<comment type="caution">
    <text evidence="8">The sequence shown here is derived from an EMBL/GenBank/DDBJ whole genome shotgun (WGS) entry which is preliminary data.</text>
</comment>
<dbReference type="InterPro" id="IPR050515">
    <property type="entry name" value="Beta-lactam/transpept"/>
</dbReference>
<dbReference type="EMBL" id="QWVS01000013">
    <property type="protein sequence ID" value="RID87264.1"/>
    <property type="molecule type" value="Genomic_DNA"/>
</dbReference>
<proteinExistence type="inferred from homology"/>
<dbReference type="SUPFAM" id="SSF56519">
    <property type="entry name" value="Penicillin binding protein dimerisation domain"/>
    <property type="match status" value="1"/>
</dbReference>
<comment type="subcellular location">
    <subcellularLocation>
        <location evidence="1">Membrane</location>
    </subcellularLocation>
</comment>
<dbReference type="Pfam" id="PF03717">
    <property type="entry name" value="PBP_dimer"/>
    <property type="match status" value="1"/>
</dbReference>
<comment type="pathway">
    <text evidence="2">Cell wall biogenesis; peptidoglycan biosynthesis.</text>
</comment>
<comment type="similarity">
    <text evidence="3">Belongs to the transpeptidase family.</text>
</comment>
<feature type="domain" description="PASTA" evidence="7">
    <location>
        <begin position="587"/>
        <end position="648"/>
    </location>
</feature>
<dbReference type="SUPFAM" id="SSF54184">
    <property type="entry name" value="Penicillin-binding protein 2x (pbp-2x), c-terminal domain"/>
    <property type="match status" value="2"/>
</dbReference>
<dbReference type="EC" id="3.4.16.4" evidence="4"/>
<dbReference type="PANTHER" id="PTHR30627:SF26">
    <property type="entry name" value="PENICILLIN-BINDING PROTEIN 2B"/>
    <property type="match status" value="1"/>
</dbReference>
<dbReference type="InterPro" id="IPR005543">
    <property type="entry name" value="PASTA_dom"/>
</dbReference>
<feature type="domain" description="PASTA" evidence="7">
    <location>
        <begin position="651"/>
        <end position="705"/>
    </location>
</feature>
<dbReference type="GO" id="GO:0071555">
    <property type="term" value="P:cell wall organization"/>
    <property type="evidence" value="ECO:0007669"/>
    <property type="project" value="TreeGrafter"/>
</dbReference>
<dbReference type="SMART" id="SM00740">
    <property type="entry name" value="PASTA"/>
    <property type="match status" value="2"/>
</dbReference>
<evidence type="ECO:0000313" key="9">
    <source>
        <dbReference type="Proteomes" id="UP000266016"/>
    </source>
</evidence>
<dbReference type="Gene3D" id="3.90.1310.10">
    <property type="entry name" value="Penicillin-binding protein 2a (Domain 2)"/>
    <property type="match status" value="1"/>
</dbReference>
<dbReference type="Proteomes" id="UP000266016">
    <property type="component" value="Unassembled WGS sequence"/>
</dbReference>
<gene>
    <name evidence="8" type="ORF">D1953_08120</name>
</gene>
<comment type="catalytic activity">
    <reaction evidence="6">
        <text>Preferential cleavage: (Ac)2-L-Lys-D-Ala-|-D-Ala. Also transpeptidation of peptidyl-alanyl moieties that are N-acyl substituents of D-alanine.</text>
        <dbReference type="EC" id="3.4.16.4"/>
    </reaction>
</comment>
<evidence type="ECO:0000256" key="2">
    <source>
        <dbReference type="ARBA" id="ARBA00004752"/>
    </source>
</evidence>
<dbReference type="Gene3D" id="3.40.710.10">
    <property type="entry name" value="DD-peptidase/beta-lactamase superfamily"/>
    <property type="match status" value="1"/>
</dbReference>
<dbReference type="UniPathway" id="UPA00219"/>
<evidence type="ECO:0000256" key="6">
    <source>
        <dbReference type="ARBA" id="ARBA00034000"/>
    </source>
</evidence>
<dbReference type="GO" id="GO:0005886">
    <property type="term" value="C:plasma membrane"/>
    <property type="evidence" value="ECO:0007669"/>
    <property type="project" value="TreeGrafter"/>
</dbReference>
<name>A0A398BCG6_9BACI</name>
<dbReference type="InterPro" id="IPR012338">
    <property type="entry name" value="Beta-lactam/transpept-like"/>
</dbReference>
<evidence type="ECO:0000256" key="1">
    <source>
        <dbReference type="ARBA" id="ARBA00004370"/>
    </source>
</evidence>
<dbReference type="GO" id="GO:0009252">
    <property type="term" value="P:peptidoglycan biosynthetic process"/>
    <property type="evidence" value="ECO:0007669"/>
    <property type="project" value="UniProtKB-UniPathway"/>
</dbReference>
<dbReference type="CDD" id="cd06575">
    <property type="entry name" value="PASTA_Pbp2x-like_2"/>
    <property type="match status" value="1"/>
</dbReference>
<accession>A0A398BCG6</accession>
<reference evidence="8 9" key="1">
    <citation type="submission" date="2018-08" db="EMBL/GenBank/DDBJ databases">
        <title>Bacillus jemisoniae sp. nov., Bacillus chryseoplanitiae sp. nov., Bacillus resnikiae sp. nov., and Bacillus frankliniae sp. nov., isolated from Viking spacecraft and associated surfaces.</title>
        <authorList>
            <person name="Seuylemezian A."/>
            <person name="Vaishampayan P."/>
        </authorList>
    </citation>
    <scope>NUCLEOTIDE SEQUENCE [LARGE SCALE GENOMIC DNA]</scope>
    <source>
        <strain evidence="8 9">MA001</strain>
    </source>
</reference>
<dbReference type="Gene3D" id="2.20.70.70">
    <property type="match status" value="1"/>
</dbReference>
<dbReference type="GO" id="GO:0008658">
    <property type="term" value="F:penicillin binding"/>
    <property type="evidence" value="ECO:0007669"/>
    <property type="project" value="InterPro"/>
</dbReference>
<keyword evidence="9" id="KW-1185">Reference proteome</keyword>
<organism evidence="8 9">
    <name type="scientific">Peribacillus asahii</name>
    <dbReference type="NCBI Taxonomy" id="228899"/>
    <lineage>
        <taxon>Bacteria</taxon>
        <taxon>Bacillati</taxon>
        <taxon>Bacillota</taxon>
        <taxon>Bacilli</taxon>
        <taxon>Bacillales</taxon>
        <taxon>Bacillaceae</taxon>
        <taxon>Peribacillus</taxon>
    </lineage>
</organism>
<dbReference type="GO" id="GO:0009002">
    <property type="term" value="F:serine-type D-Ala-D-Ala carboxypeptidase activity"/>
    <property type="evidence" value="ECO:0007669"/>
    <property type="project" value="UniProtKB-EC"/>
</dbReference>
<dbReference type="Pfam" id="PF00905">
    <property type="entry name" value="Transpeptidase"/>
    <property type="match status" value="1"/>
</dbReference>
<dbReference type="PROSITE" id="PS51178">
    <property type="entry name" value="PASTA"/>
    <property type="match status" value="2"/>
</dbReference>
<dbReference type="AlphaFoldDB" id="A0A398BCG6"/>
<evidence type="ECO:0000256" key="4">
    <source>
        <dbReference type="ARBA" id="ARBA00012448"/>
    </source>
</evidence>